<dbReference type="GeneID" id="136823939"/>
<dbReference type="AlphaFoldDB" id="A0A7M5USQ4"/>
<reference evidence="10" key="1">
    <citation type="submission" date="2021-01" db="UniProtKB">
        <authorList>
            <consortium name="EnsemblMetazoa"/>
        </authorList>
    </citation>
    <scope>IDENTIFICATION</scope>
</reference>
<keyword evidence="11" id="KW-1185">Reference proteome</keyword>
<dbReference type="PROSITE" id="PS00028">
    <property type="entry name" value="ZINC_FINGER_C2H2_1"/>
    <property type="match status" value="3"/>
</dbReference>
<evidence type="ECO:0000313" key="10">
    <source>
        <dbReference type="EnsemblMetazoa" id="CLYHEMP002022.3"/>
    </source>
</evidence>
<feature type="compositionally biased region" description="Polar residues" evidence="8">
    <location>
        <begin position="503"/>
        <end position="513"/>
    </location>
</feature>
<dbReference type="Proteomes" id="UP000594262">
    <property type="component" value="Unplaced"/>
</dbReference>
<dbReference type="OrthoDB" id="8922241at2759"/>
<evidence type="ECO:0000256" key="4">
    <source>
        <dbReference type="ARBA" id="ARBA00022771"/>
    </source>
</evidence>
<feature type="domain" description="C2H2-type" evidence="9">
    <location>
        <begin position="227"/>
        <end position="255"/>
    </location>
</feature>
<dbReference type="SUPFAM" id="SSF54160">
    <property type="entry name" value="Chromo domain-like"/>
    <property type="match status" value="1"/>
</dbReference>
<dbReference type="PANTHER" id="PTHR24394">
    <property type="entry name" value="ZINC FINGER PROTEIN"/>
    <property type="match status" value="1"/>
</dbReference>
<feature type="domain" description="C2H2-type" evidence="9">
    <location>
        <begin position="199"/>
        <end position="226"/>
    </location>
</feature>
<dbReference type="FunFam" id="3.30.160.60:FF:000688">
    <property type="entry name" value="zinc finger protein 197 isoform X1"/>
    <property type="match status" value="1"/>
</dbReference>
<dbReference type="InterPro" id="IPR013087">
    <property type="entry name" value="Znf_C2H2_type"/>
</dbReference>
<dbReference type="GO" id="GO:1990837">
    <property type="term" value="F:sequence-specific double-stranded DNA binding"/>
    <property type="evidence" value="ECO:0007669"/>
    <property type="project" value="UniProtKB-ARBA"/>
</dbReference>
<organism evidence="10 11">
    <name type="scientific">Clytia hemisphaerica</name>
    <dbReference type="NCBI Taxonomy" id="252671"/>
    <lineage>
        <taxon>Eukaryota</taxon>
        <taxon>Metazoa</taxon>
        <taxon>Cnidaria</taxon>
        <taxon>Hydrozoa</taxon>
        <taxon>Hydroidolina</taxon>
        <taxon>Leptothecata</taxon>
        <taxon>Obeliida</taxon>
        <taxon>Clytiidae</taxon>
        <taxon>Clytia</taxon>
    </lineage>
</organism>
<dbReference type="Gene3D" id="3.30.160.60">
    <property type="entry name" value="Classic Zinc Finger"/>
    <property type="match status" value="2"/>
</dbReference>
<evidence type="ECO:0000256" key="1">
    <source>
        <dbReference type="ARBA" id="ARBA00004123"/>
    </source>
</evidence>
<feature type="region of interest" description="Disordered" evidence="8">
    <location>
        <begin position="282"/>
        <end position="306"/>
    </location>
</feature>
<dbReference type="FunFam" id="3.30.160.60:FF:000303">
    <property type="entry name" value="Zinc finger protein 41"/>
    <property type="match status" value="1"/>
</dbReference>
<sequence>MEQDVPRAALAVMEIENILAASFGENGKRCYKVQWKESWVFEDHLFSCKPLVEKFWKNQKQDPTTAITISQNTEPTTRGTKRVAKGGGGKKNMKVIVISNKEKKDGGDVVHQTQHVDNEEAITNTDDIDGDWILDGLNQDDDSSKENDNSWFVTAEMKKIRPTGAKYTLSCHICPNEEFEAVSTFRRHYITMHPGVKAFSCDVCQKRFDRKENLMRHIRIHTGDRRYICNFCGKGYTDPSGLKKHVNAKHANEKKIFKCDICQDTFPNKVILDKHYVQHDASTDPALNTEPSDGEHIQHEGRESGEDTLELHTDGEISAIQKSNLLETSMDQSEVVTDDETTTIEVLMEKSPENLSSSTTNSVVPTTNILEATDIKDTEQPMQNVVKQLQQFVDEQVVQYVQVTNTAEQTQSQPVTLNSPTLHHHQPKTFIFNDATAPDQQSHFVIPISAPQLLINPAGGQNNLRQVLPAVSNHQQQIITVPLTPSSFVYTGPLTPHHPPPQTSNDSLLSDGT</sequence>
<dbReference type="InterPro" id="IPR036236">
    <property type="entry name" value="Znf_C2H2_sf"/>
</dbReference>
<keyword evidence="6" id="KW-0539">Nucleus</keyword>
<evidence type="ECO:0000256" key="2">
    <source>
        <dbReference type="ARBA" id="ARBA00022723"/>
    </source>
</evidence>
<dbReference type="Pfam" id="PF00096">
    <property type="entry name" value="zf-C2H2"/>
    <property type="match status" value="2"/>
</dbReference>
<dbReference type="InterPro" id="IPR016197">
    <property type="entry name" value="Chromo-like_dom_sf"/>
</dbReference>
<keyword evidence="3" id="KW-0677">Repeat</keyword>
<proteinExistence type="predicted"/>
<dbReference type="GO" id="GO:0008270">
    <property type="term" value="F:zinc ion binding"/>
    <property type="evidence" value="ECO:0007669"/>
    <property type="project" value="UniProtKB-KW"/>
</dbReference>
<dbReference type="GO" id="GO:0005634">
    <property type="term" value="C:nucleus"/>
    <property type="evidence" value="ECO:0007669"/>
    <property type="project" value="UniProtKB-SubCell"/>
</dbReference>
<dbReference type="PROSITE" id="PS50157">
    <property type="entry name" value="ZINC_FINGER_C2H2_2"/>
    <property type="match status" value="3"/>
</dbReference>
<keyword evidence="4 7" id="KW-0863">Zinc-finger</keyword>
<dbReference type="GO" id="GO:0000981">
    <property type="term" value="F:DNA-binding transcription factor activity, RNA polymerase II-specific"/>
    <property type="evidence" value="ECO:0007669"/>
    <property type="project" value="TreeGrafter"/>
</dbReference>
<dbReference type="EnsemblMetazoa" id="CLYHEMT002022.3">
    <property type="protein sequence ID" value="CLYHEMP002022.3"/>
    <property type="gene ID" value="CLYHEMG002022"/>
</dbReference>
<protein>
    <recommendedName>
        <fullName evidence="9">C2H2-type domain-containing protein</fullName>
    </recommendedName>
</protein>
<evidence type="ECO:0000256" key="6">
    <source>
        <dbReference type="ARBA" id="ARBA00023242"/>
    </source>
</evidence>
<dbReference type="Gene3D" id="2.40.50.40">
    <property type="match status" value="1"/>
</dbReference>
<keyword evidence="5" id="KW-0862">Zinc</keyword>
<evidence type="ECO:0000256" key="7">
    <source>
        <dbReference type="PROSITE-ProRule" id="PRU00042"/>
    </source>
</evidence>
<evidence type="ECO:0000313" key="11">
    <source>
        <dbReference type="Proteomes" id="UP000594262"/>
    </source>
</evidence>
<evidence type="ECO:0000256" key="3">
    <source>
        <dbReference type="ARBA" id="ARBA00022737"/>
    </source>
</evidence>
<dbReference type="PANTHER" id="PTHR24394:SF29">
    <property type="entry name" value="MYONEURIN"/>
    <property type="match status" value="1"/>
</dbReference>
<comment type="subcellular location">
    <subcellularLocation>
        <location evidence="1">Nucleus</location>
    </subcellularLocation>
</comment>
<evidence type="ECO:0000256" key="5">
    <source>
        <dbReference type="ARBA" id="ARBA00022833"/>
    </source>
</evidence>
<dbReference type="SUPFAM" id="SSF57667">
    <property type="entry name" value="beta-beta-alpha zinc fingers"/>
    <property type="match status" value="1"/>
</dbReference>
<name>A0A7M5USQ4_9CNID</name>
<feature type="region of interest" description="Disordered" evidence="8">
    <location>
        <begin position="490"/>
        <end position="513"/>
    </location>
</feature>
<dbReference type="RefSeq" id="XP_066936197.1">
    <property type="nucleotide sequence ID" value="XM_067080096.1"/>
</dbReference>
<keyword evidence="2" id="KW-0479">Metal-binding</keyword>
<accession>A0A7M5USQ4</accession>
<dbReference type="SMART" id="SM00355">
    <property type="entry name" value="ZnF_C2H2"/>
    <property type="match status" value="4"/>
</dbReference>
<feature type="compositionally biased region" description="Basic and acidic residues" evidence="8">
    <location>
        <begin position="293"/>
        <end position="306"/>
    </location>
</feature>
<evidence type="ECO:0000259" key="9">
    <source>
        <dbReference type="PROSITE" id="PS50157"/>
    </source>
</evidence>
<evidence type="ECO:0000256" key="8">
    <source>
        <dbReference type="SAM" id="MobiDB-lite"/>
    </source>
</evidence>
<feature type="domain" description="C2H2-type" evidence="9">
    <location>
        <begin position="257"/>
        <end position="284"/>
    </location>
</feature>